<dbReference type="InterPro" id="IPR003594">
    <property type="entry name" value="HATPase_dom"/>
</dbReference>
<dbReference type="SUPFAM" id="SSF55874">
    <property type="entry name" value="ATPase domain of HSP90 chaperone/DNA topoisomerase II/histidine kinase"/>
    <property type="match status" value="1"/>
</dbReference>
<dbReference type="STRING" id="247279.NIES1031_21420"/>
<dbReference type="NCBIfam" id="NF038297">
    <property type="entry name" value="hybrid_HK_HrmK"/>
    <property type="match status" value="1"/>
</dbReference>
<dbReference type="PANTHER" id="PTHR43047:SF63">
    <property type="entry name" value="HISTIDINE KINASE"/>
    <property type="match status" value="1"/>
</dbReference>
<keyword evidence="13" id="KW-1185">Reference proteome</keyword>
<dbReference type="Proteomes" id="UP000185984">
    <property type="component" value="Unassembled WGS sequence"/>
</dbReference>
<dbReference type="InterPro" id="IPR036890">
    <property type="entry name" value="HATPase_C_sf"/>
</dbReference>
<dbReference type="GO" id="GO:0000155">
    <property type="term" value="F:phosphorelay sensor kinase activity"/>
    <property type="evidence" value="ECO:0007669"/>
    <property type="project" value="InterPro"/>
</dbReference>
<sequence>MRVDATHPEQKVANTEVLQFQQVIADLWLERSLNELQNQINQCLARAYHTQQSLQELEAEVFQALIQQLSVSLKTDKVAIAFLQGWSPLAMSDPTLDCVLRPELNYEVRYSALSTSAASTEKSPAWQLQQIISHQELQALQNQNPKAAWALQDDCKVVGWLIIATCALPKSATGERLKFQLQPQFIERSLNVTMHAITQLQHLQALTLKCQQLEVQNCDLLRTNKLKSEFLANTSHEIRTPLSSILGFTHLLKAQGYNPENHRHQEYLNIILTSGQHLLALLNDILDLSKIEANQLEINKETVNIPEVCRSAISLVKEKASDKHLQLQLDIDANATALVADSLRLKQMLFNLLSNALKFTNKGAVGLQVKQKGVFVHFTVWDTGTGIAKEKQPQLFQPYVQISNVVAGRQEGTGLGLALTQKLAQLHGGWVEVQSKVNRGSQFTIVLPLTTAATSKTKVLSQRSSVTTDIRLSLNSQAAAPKTVMVMLVEDNFHNAKLMTTYLRKLGYQVTWVNSAAQMWEELPKAKPAVILMDVHLPDVDGLTLVQQLQANAEYRHIPVIVQTAMAMKGDRETCLAAGAIDYISKPIDLQALANMVSKYSDLDH</sequence>
<keyword evidence="6" id="KW-0418">Kinase</keyword>
<dbReference type="FunFam" id="3.30.565.10:FF:000010">
    <property type="entry name" value="Sensor histidine kinase RcsC"/>
    <property type="match status" value="1"/>
</dbReference>
<dbReference type="Gene3D" id="1.10.287.130">
    <property type="match status" value="1"/>
</dbReference>
<dbReference type="CDD" id="cd00082">
    <property type="entry name" value="HisKA"/>
    <property type="match status" value="1"/>
</dbReference>
<dbReference type="InterPro" id="IPR011006">
    <property type="entry name" value="CheY-like_superfamily"/>
</dbReference>
<comment type="catalytic activity">
    <reaction evidence="1">
        <text>ATP + protein L-histidine = ADP + protein N-phospho-L-histidine.</text>
        <dbReference type="EC" id="2.7.13.3"/>
    </reaction>
</comment>
<dbReference type="SMART" id="SM00448">
    <property type="entry name" value="REC"/>
    <property type="match status" value="1"/>
</dbReference>
<dbReference type="SMART" id="SM00388">
    <property type="entry name" value="HisKA"/>
    <property type="match status" value="1"/>
</dbReference>
<evidence type="ECO:0000256" key="5">
    <source>
        <dbReference type="ARBA" id="ARBA00022679"/>
    </source>
</evidence>
<dbReference type="EC" id="2.7.13.3" evidence="3"/>
<evidence type="ECO:0000256" key="8">
    <source>
        <dbReference type="ARBA" id="ARBA00074306"/>
    </source>
</evidence>
<reference evidence="12 13" key="1">
    <citation type="submission" date="2016-11" db="EMBL/GenBank/DDBJ databases">
        <title>Draft Genome Sequences of Nine Cyanobacterial Strains from Diverse Habitats.</title>
        <authorList>
            <person name="Zhu T."/>
            <person name="Hou S."/>
            <person name="Lu X."/>
            <person name="Hess W.R."/>
        </authorList>
    </citation>
    <scope>NUCLEOTIDE SEQUENCE [LARGE SCALE GENOMIC DNA]</scope>
    <source>
        <strain evidence="12 13">5.2 s.c.1</strain>
    </source>
</reference>
<keyword evidence="7" id="KW-0902">Two-component regulatory system</keyword>
<keyword evidence="4 9" id="KW-0597">Phosphoprotein</keyword>
<dbReference type="Gene3D" id="3.40.50.2300">
    <property type="match status" value="1"/>
</dbReference>
<dbReference type="InterPro" id="IPR005467">
    <property type="entry name" value="His_kinase_dom"/>
</dbReference>
<feature type="domain" description="Response regulatory" evidence="11">
    <location>
        <begin position="485"/>
        <end position="601"/>
    </location>
</feature>
<evidence type="ECO:0000256" key="9">
    <source>
        <dbReference type="PROSITE-ProRule" id="PRU00169"/>
    </source>
</evidence>
<dbReference type="PANTHER" id="PTHR43047">
    <property type="entry name" value="TWO-COMPONENT HISTIDINE PROTEIN KINASE"/>
    <property type="match status" value="1"/>
</dbReference>
<dbReference type="Pfam" id="PF02518">
    <property type="entry name" value="HATPase_c"/>
    <property type="match status" value="1"/>
</dbReference>
<accession>A0A1U7HDI8</accession>
<dbReference type="SMART" id="SM00387">
    <property type="entry name" value="HATPase_c"/>
    <property type="match status" value="1"/>
</dbReference>
<evidence type="ECO:0000256" key="6">
    <source>
        <dbReference type="ARBA" id="ARBA00022777"/>
    </source>
</evidence>
<evidence type="ECO:0000256" key="7">
    <source>
        <dbReference type="ARBA" id="ARBA00023012"/>
    </source>
</evidence>
<dbReference type="GO" id="GO:0005886">
    <property type="term" value="C:plasma membrane"/>
    <property type="evidence" value="ECO:0007669"/>
    <property type="project" value="TreeGrafter"/>
</dbReference>
<gene>
    <name evidence="12" type="ORF">NIES1031_21420</name>
</gene>
<dbReference type="AlphaFoldDB" id="A0A1U7HDI8"/>
<dbReference type="Pfam" id="PF00512">
    <property type="entry name" value="HisKA"/>
    <property type="match status" value="1"/>
</dbReference>
<dbReference type="Gene3D" id="3.30.565.10">
    <property type="entry name" value="Histidine kinase-like ATPase, C-terminal domain"/>
    <property type="match status" value="1"/>
</dbReference>
<dbReference type="FunFam" id="1.10.287.130:FF:000001">
    <property type="entry name" value="Two-component sensor histidine kinase"/>
    <property type="match status" value="1"/>
</dbReference>
<evidence type="ECO:0000256" key="4">
    <source>
        <dbReference type="ARBA" id="ARBA00022553"/>
    </source>
</evidence>
<dbReference type="InterPro" id="IPR004358">
    <property type="entry name" value="Sig_transdc_His_kin-like_C"/>
</dbReference>
<evidence type="ECO:0000256" key="1">
    <source>
        <dbReference type="ARBA" id="ARBA00000085"/>
    </source>
</evidence>
<feature type="modified residue" description="4-aspartylphosphate" evidence="9">
    <location>
        <position position="534"/>
    </location>
</feature>
<dbReference type="InterPro" id="IPR001789">
    <property type="entry name" value="Sig_transdc_resp-reg_receiver"/>
</dbReference>
<comment type="similarity">
    <text evidence="2">In the N-terminal section; belongs to the phytochrome family.</text>
</comment>
<feature type="domain" description="Histidine kinase" evidence="10">
    <location>
        <begin position="233"/>
        <end position="451"/>
    </location>
</feature>
<comment type="caution">
    <text evidence="12">The sequence shown here is derived from an EMBL/GenBank/DDBJ whole genome shotgun (WGS) entry which is preliminary data.</text>
</comment>
<dbReference type="PROSITE" id="PS50110">
    <property type="entry name" value="RESPONSE_REGULATORY"/>
    <property type="match status" value="1"/>
</dbReference>
<evidence type="ECO:0000259" key="10">
    <source>
        <dbReference type="PROSITE" id="PS50109"/>
    </source>
</evidence>
<dbReference type="Pfam" id="PF00072">
    <property type="entry name" value="Response_reg"/>
    <property type="match status" value="1"/>
</dbReference>
<dbReference type="SUPFAM" id="SSF47384">
    <property type="entry name" value="Homodimeric domain of signal transducing histidine kinase"/>
    <property type="match status" value="1"/>
</dbReference>
<evidence type="ECO:0000313" key="13">
    <source>
        <dbReference type="Proteomes" id="UP000185984"/>
    </source>
</evidence>
<proteinExistence type="inferred from homology"/>
<dbReference type="CDD" id="cd16922">
    <property type="entry name" value="HATPase_EvgS-ArcB-TorS-like"/>
    <property type="match status" value="1"/>
</dbReference>
<dbReference type="InterPro" id="IPR036097">
    <property type="entry name" value="HisK_dim/P_sf"/>
</dbReference>
<evidence type="ECO:0000256" key="3">
    <source>
        <dbReference type="ARBA" id="ARBA00012438"/>
    </source>
</evidence>
<dbReference type="PROSITE" id="PS50109">
    <property type="entry name" value="HIS_KIN"/>
    <property type="match status" value="1"/>
</dbReference>
<organism evidence="12 13">
    <name type="scientific">Chroogloeocystis siderophila 5.2 s.c.1</name>
    <dbReference type="NCBI Taxonomy" id="247279"/>
    <lineage>
        <taxon>Bacteria</taxon>
        <taxon>Bacillati</taxon>
        <taxon>Cyanobacteriota</taxon>
        <taxon>Cyanophyceae</taxon>
        <taxon>Oscillatoriophycideae</taxon>
        <taxon>Chroococcales</taxon>
        <taxon>Chroococcaceae</taxon>
        <taxon>Chroogloeocystis</taxon>
    </lineage>
</organism>
<dbReference type="GO" id="GO:0009927">
    <property type="term" value="F:histidine phosphotransfer kinase activity"/>
    <property type="evidence" value="ECO:0007669"/>
    <property type="project" value="TreeGrafter"/>
</dbReference>
<evidence type="ECO:0000313" key="12">
    <source>
        <dbReference type="EMBL" id="OKH21662.1"/>
    </source>
</evidence>
<evidence type="ECO:0000259" key="11">
    <source>
        <dbReference type="PROSITE" id="PS50110"/>
    </source>
</evidence>
<dbReference type="PRINTS" id="PR00344">
    <property type="entry name" value="BCTRLSENSOR"/>
</dbReference>
<keyword evidence="5" id="KW-0808">Transferase</keyword>
<protein>
    <recommendedName>
        <fullName evidence="8">Circadian input-output histidine kinase CikA</fullName>
        <ecNumber evidence="3">2.7.13.3</ecNumber>
    </recommendedName>
</protein>
<dbReference type="EMBL" id="MRCC01000025">
    <property type="protein sequence ID" value="OKH21662.1"/>
    <property type="molecule type" value="Genomic_DNA"/>
</dbReference>
<dbReference type="InterPro" id="IPR003661">
    <property type="entry name" value="HisK_dim/P_dom"/>
</dbReference>
<name>A0A1U7HDI8_9CHRO</name>
<dbReference type="SUPFAM" id="SSF52172">
    <property type="entry name" value="CheY-like"/>
    <property type="match status" value="1"/>
</dbReference>
<evidence type="ECO:0000256" key="2">
    <source>
        <dbReference type="ARBA" id="ARBA00006402"/>
    </source>
</evidence>